<dbReference type="Gene3D" id="3.40.50.720">
    <property type="entry name" value="NAD(P)-binding Rossmann-like Domain"/>
    <property type="match status" value="1"/>
</dbReference>
<keyword evidence="5" id="KW-1185">Reference proteome</keyword>
<reference evidence="4 5" key="1">
    <citation type="submission" date="2024-09" db="EMBL/GenBank/DDBJ databases">
        <authorList>
            <person name="Sun Q."/>
            <person name="Mori K."/>
        </authorList>
    </citation>
    <scope>NUCLEOTIDE SEQUENCE [LARGE SCALE GENOMIC DNA]</scope>
    <source>
        <strain evidence="4 5">NCAIM B.02415</strain>
    </source>
</reference>
<dbReference type="Proteomes" id="UP001589828">
    <property type="component" value="Unassembled WGS sequence"/>
</dbReference>
<dbReference type="InterPro" id="IPR036291">
    <property type="entry name" value="NAD(P)-bd_dom_sf"/>
</dbReference>
<sequence>MQKKVILVTGASAGMGKAFAEELLKDGHTVYGAARRVEKMEGIRRLGIKVLAMDVTNEAEMVQGIDAIIKAEGRIDVLINNAGFGSYGAIEDVPLSDARYQLEVNVFGAARLIQLVLPYMRKQHSGTIINVSSIGGKFASPLGGWYHSSKFALEAMSDSLRNEVKQFGINVVVIEPGGIKTEWGGIAADNLLKVSGSGAYASLAKKFAIMLTQTVEAKIPGPMVIVNLVRKAIASKKPKIRYHGGYMASLLLFLRKLLSDRAFDGLISSQMK</sequence>
<comment type="caution">
    <text evidence="4">The sequence shown here is derived from an EMBL/GenBank/DDBJ whole genome shotgun (WGS) entry which is preliminary data.</text>
</comment>
<evidence type="ECO:0000313" key="5">
    <source>
        <dbReference type="Proteomes" id="UP001589828"/>
    </source>
</evidence>
<protein>
    <submittedName>
        <fullName evidence="4">Oxidoreductase</fullName>
    </submittedName>
</protein>
<dbReference type="PRINTS" id="PR00081">
    <property type="entry name" value="GDHRDH"/>
</dbReference>
<gene>
    <name evidence="4" type="ORF">ACFFGT_26030</name>
</gene>
<dbReference type="EMBL" id="JBHLTS010000075">
    <property type="protein sequence ID" value="MFC0517699.1"/>
    <property type="molecule type" value="Genomic_DNA"/>
</dbReference>
<evidence type="ECO:0000256" key="2">
    <source>
        <dbReference type="ARBA" id="ARBA00023002"/>
    </source>
</evidence>
<proteinExistence type="inferred from homology"/>
<dbReference type="Pfam" id="PF00106">
    <property type="entry name" value="adh_short"/>
    <property type="match status" value="1"/>
</dbReference>
<dbReference type="RefSeq" id="WP_377025438.1">
    <property type="nucleotide sequence ID" value="NZ_JBHLTS010000075.1"/>
</dbReference>
<dbReference type="CDD" id="cd05374">
    <property type="entry name" value="17beta-HSD-like_SDR_c"/>
    <property type="match status" value="1"/>
</dbReference>
<evidence type="ECO:0000256" key="1">
    <source>
        <dbReference type="ARBA" id="ARBA00006484"/>
    </source>
</evidence>
<evidence type="ECO:0000256" key="3">
    <source>
        <dbReference type="RuleBase" id="RU000363"/>
    </source>
</evidence>
<dbReference type="SUPFAM" id="SSF51735">
    <property type="entry name" value="NAD(P)-binding Rossmann-fold domains"/>
    <property type="match status" value="1"/>
</dbReference>
<comment type="similarity">
    <text evidence="1 3">Belongs to the short-chain dehydrogenases/reductases (SDR) family.</text>
</comment>
<dbReference type="PANTHER" id="PTHR43976">
    <property type="entry name" value="SHORT CHAIN DEHYDROGENASE"/>
    <property type="match status" value="1"/>
</dbReference>
<organism evidence="4 5">
    <name type="scientific">Mucilaginibacter angelicae</name>
    <dbReference type="NCBI Taxonomy" id="869718"/>
    <lineage>
        <taxon>Bacteria</taxon>
        <taxon>Pseudomonadati</taxon>
        <taxon>Bacteroidota</taxon>
        <taxon>Sphingobacteriia</taxon>
        <taxon>Sphingobacteriales</taxon>
        <taxon>Sphingobacteriaceae</taxon>
        <taxon>Mucilaginibacter</taxon>
    </lineage>
</organism>
<dbReference type="PRINTS" id="PR00080">
    <property type="entry name" value="SDRFAMILY"/>
</dbReference>
<dbReference type="InterPro" id="IPR051911">
    <property type="entry name" value="SDR_oxidoreductase"/>
</dbReference>
<accession>A0ABV6LE44</accession>
<dbReference type="PANTHER" id="PTHR43976:SF16">
    <property type="entry name" value="SHORT-CHAIN DEHYDROGENASE_REDUCTASE FAMILY PROTEIN"/>
    <property type="match status" value="1"/>
</dbReference>
<keyword evidence="2" id="KW-0560">Oxidoreductase</keyword>
<dbReference type="NCBIfam" id="NF004826">
    <property type="entry name" value="PRK06182.1"/>
    <property type="match status" value="1"/>
</dbReference>
<name>A0ABV6LE44_9SPHI</name>
<evidence type="ECO:0000313" key="4">
    <source>
        <dbReference type="EMBL" id="MFC0517699.1"/>
    </source>
</evidence>
<dbReference type="InterPro" id="IPR002347">
    <property type="entry name" value="SDR_fam"/>
</dbReference>